<keyword evidence="5" id="KW-0378">Hydrolase</keyword>
<dbReference type="GO" id="GO:0030198">
    <property type="term" value="P:extracellular matrix organization"/>
    <property type="evidence" value="ECO:0007669"/>
    <property type="project" value="TreeGrafter"/>
</dbReference>
<dbReference type="GO" id="GO:0004222">
    <property type="term" value="F:metalloendopeptidase activity"/>
    <property type="evidence" value="ECO:0007669"/>
    <property type="project" value="InterPro"/>
</dbReference>
<evidence type="ECO:0000259" key="12">
    <source>
        <dbReference type="PROSITE" id="PS50215"/>
    </source>
</evidence>
<keyword evidence="4 10" id="KW-0479">Metal-binding</keyword>
<feature type="compositionally biased region" description="Basic residues" evidence="11">
    <location>
        <begin position="986"/>
        <end position="997"/>
    </location>
</feature>
<evidence type="ECO:0000256" key="6">
    <source>
        <dbReference type="ARBA" id="ARBA00022833"/>
    </source>
</evidence>
<feature type="region of interest" description="Disordered" evidence="11">
    <location>
        <begin position="984"/>
        <end position="1004"/>
    </location>
</feature>
<feature type="binding site" evidence="10">
    <location>
        <position position="373"/>
    </location>
    <ligand>
        <name>Zn(2+)</name>
        <dbReference type="ChEBI" id="CHEBI:29105"/>
        <note>catalytic</note>
    </ligand>
</feature>
<keyword evidence="14" id="KW-1185">Reference proteome</keyword>
<dbReference type="Gene3D" id="3.40.390.10">
    <property type="entry name" value="Collagenase (Catalytic Domain)"/>
    <property type="match status" value="1"/>
</dbReference>
<evidence type="ECO:0000256" key="3">
    <source>
        <dbReference type="ARBA" id="ARBA00022670"/>
    </source>
</evidence>
<dbReference type="PANTHER" id="PTHR13723">
    <property type="entry name" value="ADAMTS A DISINTEGRIN AND METALLOPROTEASE WITH THROMBOSPONDIN MOTIFS PROTEASE"/>
    <property type="match status" value="1"/>
</dbReference>
<evidence type="ECO:0000256" key="7">
    <source>
        <dbReference type="ARBA" id="ARBA00023049"/>
    </source>
</evidence>
<dbReference type="AlphaFoldDB" id="A0AAE1LQG6"/>
<dbReference type="GO" id="GO:0046872">
    <property type="term" value="F:metal ion binding"/>
    <property type="evidence" value="ECO:0007669"/>
    <property type="project" value="UniProtKB-KW"/>
</dbReference>
<dbReference type="Gene3D" id="3.40.1620.60">
    <property type="match status" value="1"/>
</dbReference>
<evidence type="ECO:0000313" key="13">
    <source>
        <dbReference type="EMBL" id="KAK3927154.1"/>
    </source>
</evidence>
<proteinExistence type="predicted"/>
<evidence type="ECO:0000256" key="4">
    <source>
        <dbReference type="ARBA" id="ARBA00022723"/>
    </source>
</evidence>
<feature type="compositionally biased region" description="Basic and acidic residues" evidence="11">
    <location>
        <begin position="13"/>
        <end position="23"/>
    </location>
</feature>
<name>A0AAE1LQG6_9NEOP</name>
<feature type="compositionally biased region" description="Pro residues" evidence="11">
    <location>
        <begin position="806"/>
        <end position="822"/>
    </location>
</feature>
<feature type="region of interest" description="Disordered" evidence="11">
    <location>
        <begin position="774"/>
        <end position="823"/>
    </location>
</feature>
<feature type="active site" evidence="10">
    <location>
        <position position="364"/>
    </location>
</feature>
<feature type="region of interest" description="Disordered" evidence="11">
    <location>
        <begin position="13"/>
        <end position="37"/>
    </location>
</feature>
<keyword evidence="7 13" id="KW-0482">Metalloprotease</keyword>
<keyword evidence="9" id="KW-0325">Glycoprotein</keyword>
<keyword evidence="6 10" id="KW-0862">Zinc</keyword>
<dbReference type="Pfam" id="PF01421">
    <property type="entry name" value="Reprolysin"/>
    <property type="match status" value="1"/>
</dbReference>
<keyword evidence="2" id="KW-0964">Secreted</keyword>
<dbReference type="PANTHER" id="PTHR13723:SF275">
    <property type="entry name" value="STALL, ISOFORM C"/>
    <property type="match status" value="1"/>
</dbReference>
<dbReference type="InterPro" id="IPR036383">
    <property type="entry name" value="TSP1_rpt_sf"/>
</dbReference>
<dbReference type="InterPro" id="IPR024079">
    <property type="entry name" value="MetalloPept_cat_dom_sf"/>
</dbReference>
<comment type="subcellular location">
    <subcellularLocation>
        <location evidence="1">Secreted</location>
    </subcellularLocation>
</comment>
<feature type="region of interest" description="Disordered" evidence="11">
    <location>
        <begin position="726"/>
        <end position="761"/>
    </location>
</feature>
<comment type="caution">
    <text evidence="13">The sequence shown here is derived from an EMBL/GenBank/DDBJ whole genome shotgun (WGS) entry which is preliminary data.</text>
</comment>
<evidence type="ECO:0000256" key="9">
    <source>
        <dbReference type="ARBA" id="ARBA00023180"/>
    </source>
</evidence>
<evidence type="ECO:0000256" key="5">
    <source>
        <dbReference type="ARBA" id="ARBA00022801"/>
    </source>
</evidence>
<evidence type="ECO:0000256" key="1">
    <source>
        <dbReference type="ARBA" id="ARBA00004613"/>
    </source>
</evidence>
<evidence type="ECO:0000313" key="14">
    <source>
        <dbReference type="Proteomes" id="UP001219518"/>
    </source>
</evidence>
<dbReference type="Proteomes" id="UP001219518">
    <property type="component" value="Unassembled WGS sequence"/>
</dbReference>
<dbReference type="InterPro" id="IPR050439">
    <property type="entry name" value="ADAMTS_ADAMTS-like"/>
</dbReference>
<keyword evidence="3" id="KW-0645">Protease</keyword>
<protein>
    <submittedName>
        <fullName evidence="13">A disintegrin and metalloproteinase with thrombospondin motifs adt-1</fullName>
    </submittedName>
</protein>
<dbReference type="InterPro" id="IPR041645">
    <property type="entry name" value="ADAMTS_CR_2"/>
</dbReference>
<gene>
    <name evidence="13" type="ORF">KUF71_015460</name>
</gene>
<dbReference type="GO" id="GO:0031012">
    <property type="term" value="C:extracellular matrix"/>
    <property type="evidence" value="ECO:0007669"/>
    <property type="project" value="TreeGrafter"/>
</dbReference>
<evidence type="ECO:0000256" key="11">
    <source>
        <dbReference type="SAM" id="MobiDB-lite"/>
    </source>
</evidence>
<dbReference type="PROSITE" id="PS50092">
    <property type="entry name" value="TSP1"/>
    <property type="match status" value="1"/>
</dbReference>
<dbReference type="CDD" id="cd04273">
    <property type="entry name" value="ZnMc_ADAMTS_like"/>
    <property type="match status" value="1"/>
</dbReference>
<evidence type="ECO:0000256" key="10">
    <source>
        <dbReference type="PROSITE-ProRule" id="PRU00276"/>
    </source>
</evidence>
<reference evidence="13" key="1">
    <citation type="submission" date="2021-07" db="EMBL/GenBank/DDBJ databases">
        <authorList>
            <person name="Catto M.A."/>
            <person name="Jacobson A."/>
            <person name="Kennedy G."/>
            <person name="Labadie P."/>
            <person name="Hunt B.G."/>
            <person name="Srinivasan R."/>
        </authorList>
    </citation>
    <scope>NUCLEOTIDE SEQUENCE</scope>
    <source>
        <strain evidence="13">PL_HMW_Pooled</strain>
        <tissue evidence="13">Head</tissue>
    </source>
</reference>
<feature type="compositionally biased region" description="Low complexity" evidence="11">
    <location>
        <begin position="796"/>
        <end position="805"/>
    </location>
</feature>
<keyword evidence="8" id="KW-1015">Disulfide bond</keyword>
<dbReference type="GO" id="GO:0006508">
    <property type="term" value="P:proteolysis"/>
    <property type="evidence" value="ECO:0007669"/>
    <property type="project" value="UniProtKB-KW"/>
</dbReference>
<evidence type="ECO:0000256" key="8">
    <source>
        <dbReference type="ARBA" id="ARBA00023157"/>
    </source>
</evidence>
<feature type="binding site" evidence="10">
    <location>
        <position position="363"/>
    </location>
    <ligand>
        <name>Zn(2+)</name>
        <dbReference type="ChEBI" id="CHEBI:29105"/>
        <note>catalytic</note>
    </ligand>
</feature>
<dbReference type="InterPro" id="IPR001590">
    <property type="entry name" value="Peptidase_M12B"/>
</dbReference>
<organism evidence="13 14">
    <name type="scientific">Frankliniella fusca</name>
    <dbReference type="NCBI Taxonomy" id="407009"/>
    <lineage>
        <taxon>Eukaryota</taxon>
        <taxon>Metazoa</taxon>
        <taxon>Ecdysozoa</taxon>
        <taxon>Arthropoda</taxon>
        <taxon>Hexapoda</taxon>
        <taxon>Insecta</taxon>
        <taxon>Pterygota</taxon>
        <taxon>Neoptera</taxon>
        <taxon>Paraneoptera</taxon>
        <taxon>Thysanoptera</taxon>
        <taxon>Terebrantia</taxon>
        <taxon>Thripoidea</taxon>
        <taxon>Thripidae</taxon>
        <taxon>Frankliniella</taxon>
    </lineage>
</organism>
<dbReference type="PROSITE" id="PS50215">
    <property type="entry name" value="ADAM_MEPRO"/>
    <property type="match status" value="1"/>
</dbReference>
<feature type="binding site" evidence="10">
    <location>
        <position position="367"/>
    </location>
    <ligand>
        <name>Zn(2+)</name>
        <dbReference type="ChEBI" id="CHEBI:29105"/>
        <note>catalytic</note>
    </ligand>
</feature>
<reference evidence="13" key="2">
    <citation type="journal article" date="2023" name="BMC Genomics">
        <title>Pest status, molecular evolution, and epigenetic factors derived from the genome assembly of Frankliniella fusca, a thysanopteran phytovirus vector.</title>
        <authorList>
            <person name="Catto M.A."/>
            <person name="Labadie P.E."/>
            <person name="Jacobson A.L."/>
            <person name="Kennedy G.G."/>
            <person name="Srinivasan R."/>
            <person name="Hunt B.G."/>
        </authorList>
    </citation>
    <scope>NUCLEOTIDE SEQUENCE</scope>
    <source>
        <strain evidence="13">PL_HMW_Pooled</strain>
    </source>
</reference>
<comment type="caution">
    <text evidence="10">Lacks conserved residue(s) required for the propagation of feature annotation.</text>
</comment>
<feature type="domain" description="Peptidase M12B" evidence="12">
    <location>
        <begin position="208"/>
        <end position="424"/>
    </location>
</feature>
<dbReference type="GO" id="GO:0005576">
    <property type="term" value="C:extracellular region"/>
    <property type="evidence" value="ECO:0007669"/>
    <property type="project" value="UniProtKB-SubCell"/>
</dbReference>
<sequence>MAECVPDFALVRPDLRRPGDTDGRRRRRGAEEEAEDGDGVVLRAEGMGRRFHLRLRRAPAVMDPHFALLRRHGDLSEQLDAGLVEDEQRGLYRGEGSDGESAAAHLSAEIARGVIFDAASSRTRSMFILQPLPDRLVRGAPHPSHVLIRRELPDVYRLGAPTTAAPPDSSCGLSDILSREATSNLTASGTRSRVARDAAPTSGPLPAVYIETAVFVDRDLVQHMALNFPIDTEREVVRFVLAMVNAVQLLYESPSLGRPVRLALKRLELLHSEPSGLRRSHDIDRFLSSFCAWQAATNPGGDGHPLHWDHALILTGLDLYVVGKGGKVSSQVVGLAPVAGMCSASSCTVNEGRHFESVYVVAHEIGHNLGMRHDGPLSDNDCDPGSFLMSPTLGSGKTTWSACSRHYLHTFLQSPQSSCLLDDPGPELLDHSAGGVLPGERFDADQQCMLKYGRGAVHSEAQPLEDACRDLHCRRDRYTWTSHPALDGTSCGRNKWCRLGRCVPRGSGSLAAAALTLTGGAVDGGWSEWSPFSDCASGCLSEDSAHSEAQPHGEPHELRGSTGIMVSTRRCNNPRPENGGRPCHGSDRRYRTCSAPQVSPGPARPSHIAMQSRSEDRSGASVLVTPQCGNVARTTIRDFADQTCGRARGVQPSLLGTGLQMTSHDPLESCAVWCHMRQGGARPRAWSFPDGTACVLGRGGGGGGTGTSAISYCVGGRCEEFRCERGGRSGPGGDSLFGLSPSRCSGADKRPAPASTSLNAASSFLQRFRDKGRRREAGAGAGAGAGTGQHWKHEGSVTANASAPSVPAPASTPAPDPTPAAPTPAALVSAGVLEHASGCHSTCVTPGTGLRLVRRRGAGPCRGNCTLQTCEPDVLSCGRLRTPFEVASALCAKFRTRVRRLSGLGMQISAADEDRDRPCRVACQDEAVPHRFYLVNGRDGWFPFGTDCSRGKPVRAFCVSGRCLEFGHDGTPLYEPEATLALPARDRRRRRRRRRRRDTLDPPPQLDWAHPVSCAIRHHAHVPC</sequence>
<dbReference type="Gene3D" id="2.20.100.10">
    <property type="entry name" value="Thrombospondin type-1 (TSP1) repeat"/>
    <property type="match status" value="1"/>
</dbReference>
<dbReference type="Pfam" id="PF17771">
    <property type="entry name" value="ADAMTS_CR_2"/>
    <property type="match status" value="1"/>
</dbReference>
<accession>A0AAE1LQG6</accession>
<dbReference type="InterPro" id="IPR000884">
    <property type="entry name" value="TSP1_rpt"/>
</dbReference>
<dbReference type="EMBL" id="JAHWGI010001278">
    <property type="protein sequence ID" value="KAK3927154.1"/>
    <property type="molecule type" value="Genomic_DNA"/>
</dbReference>
<feature type="region of interest" description="Disordered" evidence="11">
    <location>
        <begin position="568"/>
        <end position="608"/>
    </location>
</feature>
<dbReference type="SUPFAM" id="SSF55486">
    <property type="entry name" value="Metalloproteases ('zincins'), catalytic domain"/>
    <property type="match status" value="1"/>
</dbReference>
<evidence type="ECO:0000256" key="2">
    <source>
        <dbReference type="ARBA" id="ARBA00022525"/>
    </source>
</evidence>